<sequence length="98" mass="10815">MLLLICRHGLEDFQMTGLDGLLGLSHQYLGLEMAQGTGAVHDPKLLPGKMDNGSYLQTGPRPIGMLYDRIYSMSGNQSDYQVDGTPNKLYCEASQHLQ</sequence>
<dbReference type="RefSeq" id="XP_056580466.1">
    <property type="nucleotide sequence ID" value="XM_056724216.1"/>
</dbReference>
<dbReference type="Proteomes" id="UP001147752">
    <property type="component" value="Unassembled WGS sequence"/>
</dbReference>
<organism evidence="1 2">
    <name type="scientific">Penicillium concentricum</name>
    <dbReference type="NCBI Taxonomy" id="293559"/>
    <lineage>
        <taxon>Eukaryota</taxon>
        <taxon>Fungi</taxon>
        <taxon>Dikarya</taxon>
        <taxon>Ascomycota</taxon>
        <taxon>Pezizomycotina</taxon>
        <taxon>Eurotiomycetes</taxon>
        <taxon>Eurotiomycetidae</taxon>
        <taxon>Eurotiales</taxon>
        <taxon>Aspergillaceae</taxon>
        <taxon>Penicillium</taxon>
    </lineage>
</organism>
<reference evidence="1" key="1">
    <citation type="submission" date="2022-12" db="EMBL/GenBank/DDBJ databases">
        <authorList>
            <person name="Petersen C."/>
        </authorList>
    </citation>
    <scope>NUCLEOTIDE SEQUENCE</scope>
    <source>
        <strain evidence="1">IBT 3081</strain>
    </source>
</reference>
<name>A0A9W9S9T8_9EURO</name>
<dbReference type="GeneID" id="81463399"/>
<reference evidence="1" key="2">
    <citation type="journal article" date="2023" name="IMA Fungus">
        <title>Comparative genomic study of the Penicillium genus elucidates a diverse pangenome and 15 lateral gene transfer events.</title>
        <authorList>
            <person name="Petersen C."/>
            <person name="Sorensen T."/>
            <person name="Nielsen M.R."/>
            <person name="Sondergaard T.E."/>
            <person name="Sorensen J.L."/>
            <person name="Fitzpatrick D.A."/>
            <person name="Frisvad J.C."/>
            <person name="Nielsen K.L."/>
        </authorList>
    </citation>
    <scope>NUCLEOTIDE SEQUENCE</scope>
    <source>
        <strain evidence="1">IBT 3081</strain>
    </source>
</reference>
<dbReference type="EMBL" id="JAPZBT010000002">
    <property type="protein sequence ID" value="KAJ5374480.1"/>
    <property type="molecule type" value="Genomic_DNA"/>
</dbReference>
<protein>
    <submittedName>
        <fullName evidence="1">Uncharacterized protein</fullName>
    </submittedName>
</protein>
<evidence type="ECO:0000313" key="1">
    <source>
        <dbReference type="EMBL" id="KAJ5374480.1"/>
    </source>
</evidence>
<dbReference type="AlphaFoldDB" id="A0A9W9S9T8"/>
<gene>
    <name evidence="1" type="ORF">N7517_006486</name>
</gene>
<proteinExistence type="predicted"/>
<comment type="caution">
    <text evidence="1">The sequence shown here is derived from an EMBL/GenBank/DDBJ whole genome shotgun (WGS) entry which is preliminary data.</text>
</comment>
<accession>A0A9W9S9T8</accession>
<evidence type="ECO:0000313" key="2">
    <source>
        <dbReference type="Proteomes" id="UP001147752"/>
    </source>
</evidence>
<keyword evidence="2" id="KW-1185">Reference proteome</keyword>